<dbReference type="GO" id="GO:0009986">
    <property type="term" value="C:cell surface"/>
    <property type="evidence" value="ECO:0007669"/>
    <property type="project" value="UniProtKB-SubCell"/>
</dbReference>
<dbReference type="EMBL" id="PZCM01000001">
    <property type="protein sequence ID" value="PTG28881.1"/>
    <property type="molecule type" value="Genomic_DNA"/>
</dbReference>
<dbReference type="GO" id="GO:0030420">
    <property type="term" value="P:establishment of competence for transformation"/>
    <property type="evidence" value="ECO:0007669"/>
    <property type="project" value="UniProtKB-KW"/>
</dbReference>
<keyword evidence="3" id="KW-0812">Transmembrane</keyword>
<dbReference type="InterPro" id="IPR045584">
    <property type="entry name" value="Pilin-like"/>
</dbReference>
<organism evidence="4 9">
    <name type="scientific">Staphylococcus chromogenes</name>
    <name type="common">Staphylococcus hyicus subsp. chromogenes</name>
    <dbReference type="NCBI Taxonomy" id="46126"/>
    <lineage>
        <taxon>Bacteria</taxon>
        <taxon>Bacillati</taxon>
        <taxon>Bacillota</taxon>
        <taxon>Bacilli</taxon>
        <taxon>Bacillales</taxon>
        <taxon>Staphylococcaceae</taxon>
        <taxon>Staphylococcus</taxon>
    </lineage>
</organism>
<dbReference type="InterPro" id="IPR016785">
    <property type="entry name" value="ComGD"/>
</dbReference>
<comment type="subcellular location">
    <subcellularLocation>
        <location evidence="1">Cell surface</location>
    </subcellularLocation>
</comment>
<keyword evidence="2" id="KW-0178">Competence</keyword>
<evidence type="ECO:0000313" key="5">
    <source>
        <dbReference type="EMBL" id="PTG28881.1"/>
    </source>
</evidence>
<evidence type="ECO:0000313" key="6">
    <source>
        <dbReference type="EMBL" id="PTG71325.1"/>
    </source>
</evidence>
<feature type="transmembrane region" description="Helical" evidence="3">
    <location>
        <begin position="20"/>
        <end position="39"/>
    </location>
</feature>
<dbReference type="EMBL" id="PZBZ01000024">
    <property type="protein sequence ID" value="PTG14772.1"/>
    <property type="molecule type" value="Genomic_DNA"/>
</dbReference>
<accession>A0AAE5W811</accession>
<reference evidence="7 8" key="1">
    <citation type="journal article" date="2016" name="Front. Microbiol.">
        <title>Comprehensive Phylogenetic Analysis of Bovine Non-aureus Staphylococci Species Based on Whole-Genome Sequencing.</title>
        <authorList>
            <person name="Naushad S."/>
            <person name="Barkema H.W."/>
            <person name="Luby C."/>
            <person name="Condas L.A."/>
            <person name="Nobrega D.B."/>
            <person name="Carson D.A."/>
            <person name="De Buck J."/>
        </authorList>
    </citation>
    <scope>NUCLEOTIDE SEQUENCE [LARGE SCALE GENOMIC DNA]</scope>
    <source>
        <strain evidence="5 8">SNUC 105</strain>
        <strain evidence="6 7">SNUC 1363</strain>
        <strain evidence="4 9">SNUC 505</strain>
    </source>
</reference>
<evidence type="ECO:0000256" key="1">
    <source>
        <dbReference type="ARBA" id="ARBA00004241"/>
    </source>
</evidence>
<sequence length="155" mass="18183">METPSYYVAEKPLFHKEGFTLIEFLLVLTIISLTLFLTVTNQQSLIPTFDLETQVAKLTSEIDYYQSLAIKHKQPVLLVFRPYHNDIKIQIGNEKPFYDSLSPLILLNSSNLDYIQFNTHGHITKFGTLKFLYHQQKFKLIFHIEQGRYRVSLEN</sequence>
<proteinExistence type="predicted"/>
<protein>
    <submittedName>
        <fullName evidence="4">Prepilin-type N-terminal cleavage/methylation domain-containing protein</fullName>
    </submittedName>
</protein>
<evidence type="ECO:0000313" key="9">
    <source>
        <dbReference type="Proteomes" id="UP000242704"/>
    </source>
</evidence>
<comment type="caution">
    <text evidence="4">The sequence shown here is derived from an EMBL/GenBank/DDBJ whole genome shotgun (WGS) entry which is preliminary data.</text>
</comment>
<dbReference type="PIRSF" id="PIRSF021292">
    <property type="entry name" value="Competence_ComGD"/>
    <property type="match status" value="1"/>
</dbReference>
<gene>
    <name evidence="5" type="ORF">BU638_01355</name>
    <name evidence="4" type="ORF">BU653_05525</name>
    <name evidence="6" type="ORF">BU676_00010</name>
</gene>
<keyword evidence="3" id="KW-1133">Transmembrane helix</keyword>
<dbReference type="Proteomes" id="UP000242704">
    <property type="component" value="Unassembled WGS sequence"/>
</dbReference>
<keyword evidence="3" id="KW-0472">Membrane</keyword>
<dbReference type="SUPFAM" id="SSF54523">
    <property type="entry name" value="Pili subunits"/>
    <property type="match status" value="1"/>
</dbReference>
<dbReference type="NCBIfam" id="TIGR02532">
    <property type="entry name" value="IV_pilin_GFxxxE"/>
    <property type="match status" value="1"/>
</dbReference>
<dbReference type="RefSeq" id="WP_037573891.1">
    <property type="nucleotide sequence ID" value="NZ_JBLJCM010000001.1"/>
</dbReference>
<reference evidence="4" key="2">
    <citation type="submission" date="2018-03" db="EMBL/GenBank/DDBJ databases">
        <authorList>
            <person name="Naushad S."/>
        </authorList>
    </citation>
    <scope>NUCLEOTIDE SEQUENCE</scope>
    <source>
        <strain evidence="5">SNUC 105</strain>
        <strain evidence="6">SNUC 1363</strain>
        <strain evidence="4">SNUC 505</strain>
    </source>
</reference>
<dbReference type="InterPro" id="IPR012902">
    <property type="entry name" value="N_methyl_site"/>
</dbReference>
<dbReference type="AlphaFoldDB" id="A0AAE5W811"/>
<evidence type="ECO:0000256" key="3">
    <source>
        <dbReference type="SAM" id="Phobius"/>
    </source>
</evidence>
<dbReference type="PROSITE" id="PS00409">
    <property type="entry name" value="PROKAR_NTER_METHYL"/>
    <property type="match status" value="1"/>
</dbReference>
<dbReference type="Proteomes" id="UP000242144">
    <property type="component" value="Unassembled WGS sequence"/>
</dbReference>
<evidence type="ECO:0000313" key="7">
    <source>
        <dbReference type="Proteomes" id="UP000242008"/>
    </source>
</evidence>
<evidence type="ECO:0000313" key="4">
    <source>
        <dbReference type="EMBL" id="PTG14772.1"/>
    </source>
</evidence>
<dbReference type="Proteomes" id="UP000242008">
    <property type="component" value="Unassembled WGS sequence"/>
</dbReference>
<name>A0AAE5W811_STACR</name>
<dbReference type="EMBL" id="PZAO01000001">
    <property type="protein sequence ID" value="PTG71325.1"/>
    <property type="molecule type" value="Genomic_DNA"/>
</dbReference>
<evidence type="ECO:0000256" key="2">
    <source>
        <dbReference type="ARBA" id="ARBA00023287"/>
    </source>
</evidence>
<evidence type="ECO:0000313" key="8">
    <source>
        <dbReference type="Proteomes" id="UP000242144"/>
    </source>
</evidence>
<keyword evidence="7" id="KW-1185">Reference proteome</keyword>
<dbReference type="NCBIfam" id="NF040982">
    <property type="entry name" value="ComGD"/>
    <property type="match status" value="1"/>
</dbReference>